<evidence type="ECO:0000256" key="6">
    <source>
        <dbReference type="ARBA" id="ARBA00023136"/>
    </source>
</evidence>
<dbReference type="GO" id="GO:0006457">
    <property type="term" value="P:protein folding"/>
    <property type="evidence" value="ECO:0007669"/>
    <property type="project" value="InterPro"/>
</dbReference>
<dbReference type="Gene3D" id="1.20.1550.10">
    <property type="entry name" value="DsbB-like"/>
    <property type="match status" value="1"/>
</dbReference>
<evidence type="ECO:0000256" key="4">
    <source>
        <dbReference type="ARBA" id="ARBA00022982"/>
    </source>
</evidence>
<evidence type="ECO:0000256" key="5">
    <source>
        <dbReference type="ARBA" id="ARBA00022989"/>
    </source>
</evidence>
<gene>
    <name evidence="8" type="primary">dsbB</name>
    <name evidence="8" type="ORF">NCTC5050_04871</name>
</gene>
<reference evidence="8 9" key="1">
    <citation type="submission" date="2018-06" db="EMBL/GenBank/DDBJ databases">
        <authorList>
            <consortium name="Pathogen Informatics"/>
            <person name="Doyle S."/>
        </authorList>
    </citation>
    <scope>NUCLEOTIDE SEQUENCE [LARGE SCALE GENOMIC DNA]</scope>
    <source>
        <strain evidence="8 9">NCTC5050</strain>
    </source>
</reference>
<dbReference type="PANTHER" id="PTHR36570">
    <property type="entry name" value="DISULFIDE BOND FORMATION PROTEIN B"/>
    <property type="match status" value="1"/>
</dbReference>
<dbReference type="Pfam" id="PF02600">
    <property type="entry name" value="DsbB"/>
    <property type="match status" value="1"/>
</dbReference>
<proteinExistence type="predicted"/>
<evidence type="ECO:0000256" key="7">
    <source>
        <dbReference type="ARBA" id="ARBA00023284"/>
    </source>
</evidence>
<name>A0A378BFH8_KLEPO</name>
<keyword evidence="7" id="KW-0676">Redox-active center</keyword>
<dbReference type="InterPro" id="IPR023380">
    <property type="entry name" value="DsbB-like_sf"/>
</dbReference>
<dbReference type="AlphaFoldDB" id="A0A378BFH8"/>
<evidence type="ECO:0000313" key="9">
    <source>
        <dbReference type="Proteomes" id="UP000255382"/>
    </source>
</evidence>
<protein>
    <submittedName>
        <fullName evidence="8">Disulfide bond formation protein B</fullName>
    </submittedName>
</protein>
<dbReference type="GO" id="GO:0015035">
    <property type="term" value="F:protein-disulfide reductase activity"/>
    <property type="evidence" value="ECO:0007669"/>
    <property type="project" value="InterPro"/>
</dbReference>
<keyword evidence="5" id="KW-1133">Transmembrane helix</keyword>
<keyword evidence="2" id="KW-1003">Cell membrane</keyword>
<evidence type="ECO:0000256" key="3">
    <source>
        <dbReference type="ARBA" id="ARBA00022692"/>
    </source>
</evidence>
<organism evidence="8 9">
    <name type="scientific">Klebsiella pneumoniae subsp. ozaenae</name>
    <dbReference type="NCBI Taxonomy" id="574"/>
    <lineage>
        <taxon>Bacteria</taxon>
        <taxon>Pseudomonadati</taxon>
        <taxon>Pseudomonadota</taxon>
        <taxon>Gammaproteobacteria</taxon>
        <taxon>Enterobacterales</taxon>
        <taxon>Enterobacteriaceae</taxon>
        <taxon>Klebsiella/Raoultella group</taxon>
        <taxon>Klebsiella</taxon>
        <taxon>Klebsiella pneumoniae complex</taxon>
    </lineage>
</organism>
<evidence type="ECO:0000256" key="1">
    <source>
        <dbReference type="ARBA" id="ARBA00004651"/>
    </source>
</evidence>
<keyword evidence="9" id="KW-1185">Reference proteome</keyword>
<keyword evidence="3" id="KW-0812">Transmembrane</keyword>
<keyword evidence="6" id="KW-0472">Membrane</keyword>
<evidence type="ECO:0000256" key="2">
    <source>
        <dbReference type="ARBA" id="ARBA00022475"/>
    </source>
</evidence>
<comment type="subcellular location">
    <subcellularLocation>
        <location evidence="1">Cell membrane</location>
        <topology evidence="1">Multi-pass membrane protein</topology>
    </subcellularLocation>
</comment>
<dbReference type="InterPro" id="IPR050183">
    <property type="entry name" value="DsbB"/>
</dbReference>
<dbReference type="EMBL" id="UGLZ01000005">
    <property type="protein sequence ID" value="STV39429.1"/>
    <property type="molecule type" value="Genomic_DNA"/>
</dbReference>
<dbReference type="Proteomes" id="UP000255382">
    <property type="component" value="Unassembled WGS sequence"/>
</dbReference>
<keyword evidence="4" id="KW-0813">Transport</keyword>
<accession>A0A378BFH8</accession>
<sequence>MLQYLNQCSRGRGAWLLMALTAFILRTCRAVVPARDAAAAVCHVYLRTLRAVRHHGRGTGWGAIAPKTPLALCRHGNLVVQRDTRTTAGVGAYDDPAAPFHRSRPAISPPASQPLACRWINGCRQVFVASGDCSVRQWQFLSLEMPQWLVGIFAAYLAGRYSGDRCSAFQSEKTRSVLVVKPRRVQPTMKTPCGAFFYASCASLNRFMSMVDHSCQKVHIKYIF</sequence>
<evidence type="ECO:0000313" key="8">
    <source>
        <dbReference type="EMBL" id="STV39429.1"/>
    </source>
</evidence>
<dbReference type="InterPro" id="IPR003752">
    <property type="entry name" value="DiS_bond_form_DsbB/BdbC"/>
</dbReference>
<dbReference type="GO" id="GO:0005886">
    <property type="term" value="C:plasma membrane"/>
    <property type="evidence" value="ECO:0007669"/>
    <property type="project" value="UniProtKB-SubCell"/>
</dbReference>
<dbReference type="PANTHER" id="PTHR36570:SF2">
    <property type="entry name" value="DISULFIDE BOND FORMATION PROTEIN B"/>
    <property type="match status" value="1"/>
</dbReference>
<keyword evidence="4" id="KW-0249">Electron transport</keyword>
<dbReference type="SUPFAM" id="SSF158442">
    <property type="entry name" value="DsbB-like"/>
    <property type="match status" value="1"/>
</dbReference>